<sequence>MTCGEHAPEAPGIQRTGDTTTSTAWDRRHGGWELWQMTRSGSTEQGRWQRRDRNVGTVCVQIKEGGKGKGGHGISGAVCGGGRMRQHAGWREGGEEGTWRARRGGKEKGRVGIPRMGVWEEWIARYGVRTGGLAIKVAGEVAQAAGRRRMRQMLTRRCCTIEAHGSRSGMGEVEGEEEGVKERDEEQGMGEKAVARSGQQGLLVRALDWRTLGRTVELGSCRERTGVERRAACMRSQRMTGAASAQRCGCGESCRADHSKGAGIEQEGSPVDEAGHRRRRRGVQDAQRWRDRVQRQSAGKAQCEGGQCRVVTGKNDPYGGEIQRCSGRRWGDEVGMGCDRHGVEGAGSVYLAGRGGGGTVVTWRVRRGSAGVAWACVAL</sequence>
<proteinExistence type="predicted"/>
<evidence type="ECO:0000313" key="3">
    <source>
        <dbReference type="Proteomes" id="UP001218218"/>
    </source>
</evidence>
<keyword evidence="3" id="KW-1185">Reference proteome</keyword>
<organism evidence="2 3">
    <name type="scientific">Mycena albidolilacea</name>
    <dbReference type="NCBI Taxonomy" id="1033008"/>
    <lineage>
        <taxon>Eukaryota</taxon>
        <taxon>Fungi</taxon>
        <taxon>Dikarya</taxon>
        <taxon>Basidiomycota</taxon>
        <taxon>Agaricomycotina</taxon>
        <taxon>Agaricomycetes</taxon>
        <taxon>Agaricomycetidae</taxon>
        <taxon>Agaricales</taxon>
        <taxon>Marasmiineae</taxon>
        <taxon>Mycenaceae</taxon>
        <taxon>Mycena</taxon>
    </lineage>
</organism>
<dbReference type="EMBL" id="JARIHO010000079">
    <property type="protein sequence ID" value="KAJ7310158.1"/>
    <property type="molecule type" value="Genomic_DNA"/>
</dbReference>
<gene>
    <name evidence="2" type="ORF">DFH08DRAFT_823191</name>
</gene>
<accession>A0AAD7EBW2</accession>
<comment type="caution">
    <text evidence="2">The sequence shown here is derived from an EMBL/GenBank/DDBJ whole genome shotgun (WGS) entry which is preliminary data.</text>
</comment>
<dbReference type="AlphaFoldDB" id="A0AAD7EBW2"/>
<feature type="region of interest" description="Disordered" evidence="1">
    <location>
        <begin position="165"/>
        <end position="196"/>
    </location>
</feature>
<evidence type="ECO:0000256" key="1">
    <source>
        <dbReference type="SAM" id="MobiDB-lite"/>
    </source>
</evidence>
<evidence type="ECO:0000313" key="2">
    <source>
        <dbReference type="EMBL" id="KAJ7310158.1"/>
    </source>
</evidence>
<protein>
    <submittedName>
        <fullName evidence="2">Uncharacterized protein</fullName>
    </submittedName>
</protein>
<feature type="region of interest" description="Disordered" evidence="1">
    <location>
        <begin position="259"/>
        <end position="289"/>
    </location>
</feature>
<dbReference type="Proteomes" id="UP001218218">
    <property type="component" value="Unassembled WGS sequence"/>
</dbReference>
<name>A0AAD7EBW2_9AGAR</name>
<reference evidence="2" key="1">
    <citation type="submission" date="2023-03" db="EMBL/GenBank/DDBJ databases">
        <title>Massive genome expansion in bonnet fungi (Mycena s.s.) driven by repeated elements and novel gene families across ecological guilds.</title>
        <authorList>
            <consortium name="Lawrence Berkeley National Laboratory"/>
            <person name="Harder C.B."/>
            <person name="Miyauchi S."/>
            <person name="Viragh M."/>
            <person name="Kuo A."/>
            <person name="Thoen E."/>
            <person name="Andreopoulos B."/>
            <person name="Lu D."/>
            <person name="Skrede I."/>
            <person name="Drula E."/>
            <person name="Henrissat B."/>
            <person name="Morin E."/>
            <person name="Kohler A."/>
            <person name="Barry K."/>
            <person name="LaButti K."/>
            <person name="Morin E."/>
            <person name="Salamov A."/>
            <person name="Lipzen A."/>
            <person name="Mereny Z."/>
            <person name="Hegedus B."/>
            <person name="Baldrian P."/>
            <person name="Stursova M."/>
            <person name="Weitz H."/>
            <person name="Taylor A."/>
            <person name="Grigoriev I.V."/>
            <person name="Nagy L.G."/>
            <person name="Martin F."/>
            <person name="Kauserud H."/>
        </authorList>
    </citation>
    <scope>NUCLEOTIDE SEQUENCE</scope>
    <source>
        <strain evidence="2">CBHHK002</strain>
    </source>
</reference>
<feature type="region of interest" description="Disordered" evidence="1">
    <location>
        <begin position="1"/>
        <end position="24"/>
    </location>
</feature>